<evidence type="ECO:0000313" key="2">
    <source>
        <dbReference type="EMBL" id="CAG6463110.1"/>
    </source>
</evidence>
<organism evidence="2">
    <name type="scientific">Culex pipiens</name>
    <name type="common">House mosquito</name>
    <dbReference type="NCBI Taxonomy" id="7175"/>
    <lineage>
        <taxon>Eukaryota</taxon>
        <taxon>Metazoa</taxon>
        <taxon>Ecdysozoa</taxon>
        <taxon>Arthropoda</taxon>
        <taxon>Hexapoda</taxon>
        <taxon>Insecta</taxon>
        <taxon>Pterygota</taxon>
        <taxon>Neoptera</taxon>
        <taxon>Endopterygota</taxon>
        <taxon>Diptera</taxon>
        <taxon>Nematocera</taxon>
        <taxon>Culicoidea</taxon>
        <taxon>Culicidae</taxon>
        <taxon>Culicinae</taxon>
        <taxon>Culicini</taxon>
        <taxon>Culex</taxon>
        <taxon>Culex</taxon>
    </lineage>
</organism>
<evidence type="ECO:0000256" key="1">
    <source>
        <dbReference type="SAM" id="Phobius"/>
    </source>
</evidence>
<keyword evidence="1" id="KW-0812">Transmembrane</keyword>
<dbReference type="AlphaFoldDB" id="A0A8D8FA07"/>
<keyword evidence="1" id="KW-0472">Membrane</keyword>
<name>A0A8D8FA07_CULPI</name>
<protein>
    <submittedName>
        <fullName evidence="2">(northern house mosquito) hypothetical protein</fullName>
    </submittedName>
</protein>
<feature type="transmembrane region" description="Helical" evidence="1">
    <location>
        <begin position="59"/>
        <end position="78"/>
    </location>
</feature>
<dbReference type="EMBL" id="HBUE01333292">
    <property type="protein sequence ID" value="CAG6594623.1"/>
    <property type="molecule type" value="Transcribed_RNA"/>
</dbReference>
<keyword evidence="1" id="KW-1133">Transmembrane helix</keyword>
<proteinExistence type="predicted"/>
<reference evidence="2" key="1">
    <citation type="submission" date="2021-05" db="EMBL/GenBank/DDBJ databases">
        <authorList>
            <person name="Alioto T."/>
            <person name="Alioto T."/>
            <person name="Gomez Garrido J."/>
        </authorList>
    </citation>
    <scope>NUCLEOTIDE SEQUENCE</scope>
</reference>
<dbReference type="EMBL" id="HBUE01226539">
    <property type="protein sequence ID" value="CAG6542516.1"/>
    <property type="molecule type" value="Transcribed_RNA"/>
</dbReference>
<sequence length="107" mass="12873">MRKYDEESEGDCIYTNGSILLKEKNYYKYSDILIYFGIKQSTKKIFLKQFSRYTFGKKYFNILILVIKKMFVFPYVIYRWQKNQPNSSTLFTKSSAIEQQISRNKNA</sequence>
<accession>A0A8D8FA07</accession>
<dbReference type="EMBL" id="HBUE01047349">
    <property type="protein sequence ID" value="CAG6463110.1"/>
    <property type="molecule type" value="Transcribed_RNA"/>
</dbReference>
<dbReference type="EMBL" id="HBUE01047348">
    <property type="protein sequence ID" value="CAG6463108.1"/>
    <property type="molecule type" value="Transcribed_RNA"/>
</dbReference>